<name>A0A0W0EYD2_MONRR</name>
<feature type="compositionally biased region" description="Basic and acidic residues" evidence="1">
    <location>
        <begin position="160"/>
        <end position="171"/>
    </location>
</feature>
<organism evidence="3 4">
    <name type="scientific">Moniliophthora roreri</name>
    <name type="common">Frosty pod rot fungus</name>
    <name type="synonym">Monilia roreri</name>
    <dbReference type="NCBI Taxonomy" id="221103"/>
    <lineage>
        <taxon>Eukaryota</taxon>
        <taxon>Fungi</taxon>
        <taxon>Dikarya</taxon>
        <taxon>Basidiomycota</taxon>
        <taxon>Agaricomycotina</taxon>
        <taxon>Agaricomycetes</taxon>
        <taxon>Agaricomycetidae</taxon>
        <taxon>Agaricales</taxon>
        <taxon>Marasmiineae</taxon>
        <taxon>Marasmiaceae</taxon>
        <taxon>Moniliophthora</taxon>
    </lineage>
</organism>
<evidence type="ECO:0000313" key="4">
    <source>
        <dbReference type="Proteomes" id="UP000054988"/>
    </source>
</evidence>
<feature type="region of interest" description="Disordered" evidence="1">
    <location>
        <begin position="160"/>
        <end position="183"/>
    </location>
</feature>
<comment type="caution">
    <text evidence="3">The sequence shown here is derived from an EMBL/GenBank/DDBJ whole genome shotgun (WGS) entry which is preliminary data.</text>
</comment>
<proteinExistence type="predicted"/>
<dbReference type="EMBL" id="LATX01002450">
    <property type="protein sequence ID" value="KTB29104.1"/>
    <property type="molecule type" value="Genomic_DNA"/>
</dbReference>
<gene>
    <name evidence="3" type="ORF">WG66_18347</name>
</gene>
<dbReference type="AlphaFoldDB" id="A0A0W0EYD2"/>
<accession>A0A0W0EYD2</accession>
<keyword evidence="2" id="KW-1133">Transmembrane helix</keyword>
<keyword evidence="2" id="KW-0812">Transmembrane</keyword>
<protein>
    <submittedName>
        <fullName evidence="3">Uncharacterized protein</fullName>
    </submittedName>
</protein>
<dbReference type="Proteomes" id="UP000054988">
    <property type="component" value="Unassembled WGS sequence"/>
</dbReference>
<evidence type="ECO:0000313" key="3">
    <source>
        <dbReference type="EMBL" id="KTB29104.1"/>
    </source>
</evidence>
<sequence>MSSDTLQILRQTPTLFITSTTSVSAVSSDRTASMFATAANTTLTQSDIPNSNPCSSASSIIGIVALWILVLLAVLTMVGLGLAWRRRRMKKDFITEIPTPYPLMQKTTAWTRTKLEARERIVEGESRRANFHRHQSLSDQRGVVSLAELSRLLMIWSQSSRRDPGTMEPGERNPPPEYALEVS</sequence>
<keyword evidence="2" id="KW-0472">Membrane</keyword>
<reference evidence="3 4" key="1">
    <citation type="submission" date="2015-12" db="EMBL/GenBank/DDBJ databases">
        <title>Draft genome sequence of Moniliophthora roreri, the causal agent of frosty pod rot of cacao.</title>
        <authorList>
            <person name="Aime M.C."/>
            <person name="Diaz-Valderrama J.R."/>
            <person name="Kijpornyongpan T."/>
            <person name="Phillips-Mora W."/>
        </authorList>
    </citation>
    <scope>NUCLEOTIDE SEQUENCE [LARGE SCALE GENOMIC DNA]</scope>
    <source>
        <strain evidence="3 4">MCA 2952</strain>
    </source>
</reference>
<feature type="transmembrane region" description="Helical" evidence="2">
    <location>
        <begin position="60"/>
        <end position="84"/>
    </location>
</feature>
<evidence type="ECO:0000256" key="2">
    <source>
        <dbReference type="SAM" id="Phobius"/>
    </source>
</evidence>
<evidence type="ECO:0000256" key="1">
    <source>
        <dbReference type="SAM" id="MobiDB-lite"/>
    </source>
</evidence>